<dbReference type="InterPro" id="IPR025672">
    <property type="entry name" value="Sigma_reg_C_dom"/>
</dbReference>
<feature type="domain" description="Sigma factor regulator C-terminal" evidence="3">
    <location>
        <begin position="200"/>
        <end position="367"/>
    </location>
</feature>
<keyword evidence="6" id="KW-1185">Reference proteome</keyword>
<accession>A0A1X7G661</accession>
<name>A0A1X7G661_9BACL</name>
<proteinExistence type="predicted"/>
<evidence type="ECO:0000259" key="3">
    <source>
        <dbReference type="Pfam" id="PF13791"/>
    </source>
</evidence>
<evidence type="ECO:0000313" key="6">
    <source>
        <dbReference type="Proteomes" id="UP000192940"/>
    </source>
</evidence>
<organism evidence="5 6">
    <name type="scientific">Paenibacillus uliginis N3/975</name>
    <dbReference type="NCBI Taxonomy" id="1313296"/>
    <lineage>
        <taxon>Bacteria</taxon>
        <taxon>Bacillati</taxon>
        <taxon>Bacillota</taxon>
        <taxon>Bacilli</taxon>
        <taxon>Bacillales</taxon>
        <taxon>Paenibacillaceae</taxon>
        <taxon>Paenibacillus</taxon>
    </lineage>
</organism>
<dbReference type="Pfam" id="PF13791">
    <property type="entry name" value="Sigma_reg_C"/>
    <property type="match status" value="1"/>
</dbReference>
<sequence>MSDDFRRKLQDYEEGKLSEEERVEIEKELEKMEAYQAHLDELLGKERAGTDNQAETRLEGEIIRRGKWKARLNTVLSVLVIFILVSWASNIFSSIYYGEGNPSRREIYSDVASFAIAVTHPNVSVFLNSNTNGFFNFELTGDMKKQVGDERYKIGDYSLSFRFGKPNIQQMTWSNDYQNNNYFKLPEETYEDMEQDWSTLEKLPEGTVAEAYVSLDRFFSTDEILKQLEGKNMDPVWFAVDAGLEENDLIGFPYNPMWHHDDLTITSYKEEKSGWFGKTVMQGGAYPPVEEYGSGDLRNENFIKTLRLMQDHSSITRRIAPFLNIEQVTQYVESNGVNIYGVVITGPTKELLKLKKEPWVRDIHMGEAHLWNWQDR</sequence>
<dbReference type="RefSeq" id="WP_208917183.1">
    <property type="nucleotide sequence ID" value="NZ_LT840184.1"/>
</dbReference>
<feature type="coiled-coil region" evidence="1">
    <location>
        <begin position="18"/>
        <end position="45"/>
    </location>
</feature>
<dbReference type="Proteomes" id="UP000192940">
    <property type="component" value="Chromosome I"/>
</dbReference>
<dbReference type="Pfam" id="PF13800">
    <property type="entry name" value="Sigma_reg_N"/>
    <property type="match status" value="1"/>
</dbReference>
<feature type="domain" description="Sigma factor regulator N-terminal" evidence="4">
    <location>
        <begin position="62"/>
        <end position="151"/>
    </location>
</feature>
<evidence type="ECO:0000256" key="1">
    <source>
        <dbReference type="SAM" id="Coils"/>
    </source>
</evidence>
<dbReference type="EMBL" id="LT840184">
    <property type="protein sequence ID" value="SMF64684.1"/>
    <property type="molecule type" value="Genomic_DNA"/>
</dbReference>
<keyword evidence="1" id="KW-0175">Coiled coil</keyword>
<dbReference type="STRING" id="1313296.SAMN05661091_0098"/>
<evidence type="ECO:0000256" key="2">
    <source>
        <dbReference type="SAM" id="Phobius"/>
    </source>
</evidence>
<evidence type="ECO:0000259" key="4">
    <source>
        <dbReference type="Pfam" id="PF13800"/>
    </source>
</evidence>
<evidence type="ECO:0000313" key="5">
    <source>
        <dbReference type="EMBL" id="SMF64684.1"/>
    </source>
</evidence>
<keyword evidence="2" id="KW-0472">Membrane</keyword>
<feature type="transmembrane region" description="Helical" evidence="2">
    <location>
        <begin position="74"/>
        <end position="97"/>
    </location>
</feature>
<protein>
    <submittedName>
        <fullName evidence="5">Sigma factor regulator N-terminal</fullName>
    </submittedName>
</protein>
<keyword evidence="2" id="KW-1133">Transmembrane helix</keyword>
<reference evidence="5 6" key="1">
    <citation type="submission" date="2017-04" db="EMBL/GenBank/DDBJ databases">
        <authorList>
            <person name="Afonso C.L."/>
            <person name="Miller P.J."/>
            <person name="Scott M.A."/>
            <person name="Spackman E."/>
            <person name="Goraichik I."/>
            <person name="Dimitrov K.M."/>
            <person name="Suarez D.L."/>
            <person name="Swayne D.E."/>
        </authorList>
    </citation>
    <scope>NUCLEOTIDE SEQUENCE [LARGE SCALE GENOMIC DNA]</scope>
    <source>
        <strain evidence="5 6">N3/975</strain>
    </source>
</reference>
<gene>
    <name evidence="5" type="ORF">SAMN05661091_0098</name>
</gene>
<keyword evidence="2" id="KW-0812">Transmembrane</keyword>
<dbReference type="InterPro" id="IPR029101">
    <property type="entry name" value="Sigma_reg_N"/>
</dbReference>
<dbReference type="AlphaFoldDB" id="A0A1X7G661"/>